<organism evidence="2 3">
    <name type="scientific">Adlercreutzia shanghongiae</name>
    <dbReference type="NCBI Taxonomy" id="3111773"/>
    <lineage>
        <taxon>Bacteria</taxon>
        <taxon>Bacillati</taxon>
        <taxon>Actinomycetota</taxon>
        <taxon>Coriobacteriia</taxon>
        <taxon>Eggerthellales</taxon>
        <taxon>Eggerthellaceae</taxon>
        <taxon>Adlercreutzia</taxon>
    </lineage>
</organism>
<sequence length="162" mass="15641">MKSQTIRTLGGVMSAVALVSGGTGVAVAAPAVADAAPTATMAESATPAASADAVRVVEGTFGYSQDAVTSNAEIGSVFSKAAATLCASLPTYSCETVKAAAITVSGPTASFEATVGDMAEDDEATSYVMACSCATNVAGGGAIANAEVEGVSLATIVQMACA</sequence>
<name>A0ABU6IXR5_9ACTN</name>
<reference evidence="2 3" key="1">
    <citation type="submission" date="2024-01" db="EMBL/GenBank/DDBJ databases">
        <title>novel species in genus Adlercreutzia.</title>
        <authorList>
            <person name="Liu X."/>
        </authorList>
    </citation>
    <scope>NUCLEOTIDE SEQUENCE [LARGE SCALE GENOMIC DNA]</scope>
    <source>
        <strain evidence="2 3">R22</strain>
    </source>
</reference>
<proteinExistence type="predicted"/>
<protein>
    <submittedName>
        <fullName evidence="2">Uncharacterized protein</fullName>
    </submittedName>
</protein>
<comment type="caution">
    <text evidence="2">The sequence shown here is derived from an EMBL/GenBank/DDBJ whole genome shotgun (WGS) entry which is preliminary data.</text>
</comment>
<dbReference type="Proteomes" id="UP001343724">
    <property type="component" value="Unassembled WGS sequence"/>
</dbReference>
<feature type="chain" id="PRO_5045136831" evidence="1">
    <location>
        <begin position="29"/>
        <end position="162"/>
    </location>
</feature>
<keyword evidence="3" id="KW-1185">Reference proteome</keyword>
<evidence type="ECO:0000313" key="3">
    <source>
        <dbReference type="Proteomes" id="UP001343724"/>
    </source>
</evidence>
<evidence type="ECO:0000256" key="1">
    <source>
        <dbReference type="SAM" id="SignalP"/>
    </source>
</evidence>
<dbReference type="RefSeq" id="WP_326437442.1">
    <property type="nucleotide sequence ID" value="NZ_JAYMFH010000005.1"/>
</dbReference>
<feature type="signal peptide" evidence="1">
    <location>
        <begin position="1"/>
        <end position="28"/>
    </location>
</feature>
<gene>
    <name evidence="2" type="ORF">VJ920_04995</name>
</gene>
<accession>A0ABU6IXR5</accession>
<evidence type="ECO:0000313" key="2">
    <source>
        <dbReference type="EMBL" id="MEC4294656.1"/>
    </source>
</evidence>
<keyword evidence="1" id="KW-0732">Signal</keyword>
<dbReference type="EMBL" id="JAYMFH010000005">
    <property type="protein sequence ID" value="MEC4294656.1"/>
    <property type="molecule type" value="Genomic_DNA"/>
</dbReference>